<evidence type="ECO:0000313" key="2">
    <source>
        <dbReference type="EMBL" id="VVD60525.1"/>
    </source>
</evidence>
<reference evidence="2 3" key="1">
    <citation type="submission" date="2019-08" db="EMBL/GenBank/DDBJ databases">
        <authorList>
            <person name="Peeters C."/>
        </authorList>
    </citation>
    <scope>NUCLEOTIDE SEQUENCE [LARGE SCALE GENOMIC DNA]</scope>
    <source>
        <strain evidence="2 3">LMG 31110</strain>
    </source>
</reference>
<proteinExistence type="predicted"/>
<keyword evidence="1" id="KW-0472">Membrane</keyword>
<dbReference type="Proteomes" id="UP000337189">
    <property type="component" value="Unassembled WGS sequence"/>
</dbReference>
<protein>
    <submittedName>
        <fullName evidence="2">Membrane protein</fullName>
    </submittedName>
</protein>
<keyword evidence="1" id="KW-1133">Transmembrane helix</keyword>
<organism evidence="2 3">
    <name type="scientific">Pandoraea communis</name>
    <dbReference type="NCBI Taxonomy" id="2508297"/>
    <lineage>
        <taxon>Bacteria</taxon>
        <taxon>Pseudomonadati</taxon>
        <taxon>Pseudomonadota</taxon>
        <taxon>Betaproteobacteria</taxon>
        <taxon>Burkholderiales</taxon>
        <taxon>Burkholderiaceae</taxon>
        <taxon>Pandoraea</taxon>
    </lineage>
</organism>
<evidence type="ECO:0000256" key="1">
    <source>
        <dbReference type="SAM" id="Phobius"/>
    </source>
</evidence>
<dbReference type="AlphaFoldDB" id="A0A5E4RBK0"/>
<name>A0A5E4RBK0_9BURK</name>
<dbReference type="OrthoDB" id="9783569at2"/>
<gene>
    <name evidence="2" type="ORF">PCO31110_00077</name>
</gene>
<dbReference type="EMBL" id="CABPSJ010000001">
    <property type="protein sequence ID" value="VVD60525.1"/>
    <property type="molecule type" value="Genomic_DNA"/>
</dbReference>
<feature type="transmembrane region" description="Helical" evidence="1">
    <location>
        <begin position="29"/>
        <end position="62"/>
    </location>
</feature>
<evidence type="ECO:0000313" key="3">
    <source>
        <dbReference type="Proteomes" id="UP000337189"/>
    </source>
</evidence>
<keyword evidence="1" id="KW-0812">Transmembrane</keyword>
<sequence length="86" mass="9651">MSTPGRPSDAPMRPLPRVIFFSRWRQLPLYLGLIDVVMISNLLVMVIIHRAFLLSAVVVAFVNKMTNDSHAPVYATPQVLTHTSPH</sequence>
<accession>A0A5E4RBK0</accession>